<dbReference type="AlphaFoldDB" id="A0AAD9V678"/>
<sequence length="312" mass="34275">MSNEEEEPSTPTDQETRFSSLEAKLVALSSCFEALAHKFDARSSTGPTVSQNSDLEEDFLPAENVDVFDPAETPELPQTSPRAALPESRPPEKRSKSGLTIGKSCEVYPKGIRSVIDLDDMAVLKPCERIQFLAFTIESSSMMVSLPQEKLNKLIERASATLPHSERSIRVVAEPFNVQTVALAGLVSAQRCQALTALTLKDISVSENGTRFCVSRLLKTSRPGKSSTPIMVPKNTSNGRLCPQTTFQTCIRRIESVTAFEAPLRRKQAAWGSPLDTILSTADWKNSVTFFNFYNKDVAPCNLFANAVLDNP</sequence>
<protein>
    <submittedName>
        <fullName evidence="2">Uncharacterized protein</fullName>
    </submittedName>
</protein>
<organism evidence="2 3">
    <name type="scientific">Acropora cervicornis</name>
    <name type="common">Staghorn coral</name>
    <dbReference type="NCBI Taxonomy" id="6130"/>
    <lineage>
        <taxon>Eukaryota</taxon>
        <taxon>Metazoa</taxon>
        <taxon>Cnidaria</taxon>
        <taxon>Anthozoa</taxon>
        <taxon>Hexacorallia</taxon>
        <taxon>Scleractinia</taxon>
        <taxon>Astrocoeniina</taxon>
        <taxon>Acroporidae</taxon>
        <taxon>Acropora</taxon>
    </lineage>
</organism>
<evidence type="ECO:0000313" key="2">
    <source>
        <dbReference type="EMBL" id="KAK2562729.1"/>
    </source>
</evidence>
<accession>A0AAD9V678</accession>
<comment type="caution">
    <text evidence="2">The sequence shown here is derived from an EMBL/GenBank/DDBJ whole genome shotgun (WGS) entry which is preliminary data.</text>
</comment>
<feature type="compositionally biased region" description="Polar residues" evidence="1">
    <location>
        <begin position="42"/>
        <end position="53"/>
    </location>
</feature>
<dbReference type="EMBL" id="JARQWQ010000028">
    <property type="protein sequence ID" value="KAK2562729.1"/>
    <property type="molecule type" value="Genomic_DNA"/>
</dbReference>
<proteinExistence type="predicted"/>
<gene>
    <name evidence="2" type="ORF">P5673_014445</name>
</gene>
<dbReference type="Proteomes" id="UP001249851">
    <property type="component" value="Unassembled WGS sequence"/>
</dbReference>
<reference evidence="2" key="1">
    <citation type="journal article" date="2023" name="G3 (Bethesda)">
        <title>Whole genome assembly and annotation of the endangered Caribbean coral Acropora cervicornis.</title>
        <authorList>
            <person name="Selwyn J.D."/>
            <person name="Vollmer S.V."/>
        </authorList>
    </citation>
    <scope>NUCLEOTIDE SEQUENCE</scope>
    <source>
        <strain evidence="2">K2</strain>
    </source>
</reference>
<evidence type="ECO:0000256" key="1">
    <source>
        <dbReference type="SAM" id="MobiDB-lite"/>
    </source>
</evidence>
<name>A0AAD9V678_ACRCE</name>
<keyword evidence="3" id="KW-1185">Reference proteome</keyword>
<feature type="region of interest" description="Disordered" evidence="1">
    <location>
        <begin position="41"/>
        <end position="98"/>
    </location>
</feature>
<reference evidence="2" key="2">
    <citation type="journal article" date="2023" name="Science">
        <title>Genomic signatures of disease resistance in endangered staghorn corals.</title>
        <authorList>
            <person name="Vollmer S.V."/>
            <person name="Selwyn J.D."/>
            <person name="Despard B.A."/>
            <person name="Roesel C.L."/>
        </authorList>
    </citation>
    <scope>NUCLEOTIDE SEQUENCE</scope>
    <source>
        <strain evidence="2">K2</strain>
    </source>
</reference>
<evidence type="ECO:0000313" key="3">
    <source>
        <dbReference type="Proteomes" id="UP001249851"/>
    </source>
</evidence>